<dbReference type="InParanoid" id="A0A0C2SIJ6"/>
<dbReference type="AlphaFoldDB" id="A0A0C2SIJ6"/>
<gene>
    <name evidence="1" type="ORF">M378DRAFT_174567</name>
</gene>
<evidence type="ECO:0000313" key="2">
    <source>
        <dbReference type="Proteomes" id="UP000054549"/>
    </source>
</evidence>
<name>A0A0C2SIJ6_AMAMK</name>
<accession>A0A0C2SIJ6</accession>
<keyword evidence="2" id="KW-1185">Reference proteome</keyword>
<dbReference type="HOGENOM" id="CLU_2903688_0_0_1"/>
<protein>
    <submittedName>
        <fullName evidence="1">Uncharacterized protein</fullName>
    </submittedName>
</protein>
<proteinExistence type="predicted"/>
<evidence type="ECO:0000313" key="1">
    <source>
        <dbReference type="EMBL" id="KIL53769.1"/>
    </source>
</evidence>
<sequence length="62" mass="6970">MLRNEHDRRITAVTSLEPFIHRSPGHRVLLSWSNTSGTYCFFTASAHTFIGPIISSHTSILT</sequence>
<organism evidence="1 2">
    <name type="scientific">Amanita muscaria (strain Koide BX008)</name>
    <dbReference type="NCBI Taxonomy" id="946122"/>
    <lineage>
        <taxon>Eukaryota</taxon>
        <taxon>Fungi</taxon>
        <taxon>Dikarya</taxon>
        <taxon>Basidiomycota</taxon>
        <taxon>Agaricomycotina</taxon>
        <taxon>Agaricomycetes</taxon>
        <taxon>Agaricomycetidae</taxon>
        <taxon>Agaricales</taxon>
        <taxon>Pluteineae</taxon>
        <taxon>Amanitaceae</taxon>
        <taxon>Amanita</taxon>
    </lineage>
</organism>
<dbReference type="Proteomes" id="UP000054549">
    <property type="component" value="Unassembled WGS sequence"/>
</dbReference>
<dbReference type="EMBL" id="KN819312">
    <property type="protein sequence ID" value="KIL53769.1"/>
    <property type="molecule type" value="Genomic_DNA"/>
</dbReference>
<reference evidence="1 2" key="1">
    <citation type="submission" date="2014-04" db="EMBL/GenBank/DDBJ databases">
        <title>Evolutionary Origins and Diversification of the Mycorrhizal Mutualists.</title>
        <authorList>
            <consortium name="DOE Joint Genome Institute"/>
            <consortium name="Mycorrhizal Genomics Consortium"/>
            <person name="Kohler A."/>
            <person name="Kuo A."/>
            <person name="Nagy L.G."/>
            <person name="Floudas D."/>
            <person name="Copeland A."/>
            <person name="Barry K.W."/>
            <person name="Cichocki N."/>
            <person name="Veneault-Fourrey C."/>
            <person name="LaButti K."/>
            <person name="Lindquist E.A."/>
            <person name="Lipzen A."/>
            <person name="Lundell T."/>
            <person name="Morin E."/>
            <person name="Murat C."/>
            <person name="Riley R."/>
            <person name="Ohm R."/>
            <person name="Sun H."/>
            <person name="Tunlid A."/>
            <person name="Henrissat B."/>
            <person name="Grigoriev I.V."/>
            <person name="Hibbett D.S."/>
            <person name="Martin F."/>
        </authorList>
    </citation>
    <scope>NUCLEOTIDE SEQUENCE [LARGE SCALE GENOMIC DNA]</scope>
    <source>
        <strain evidence="1 2">Koide BX008</strain>
    </source>
</reference>